<name>A0A5B7DIY4_PORTR</name>
<feature type="transmembrane region" description="Helical" evidence="2">
    <location>
        <begin position="54"/>
        <end position="74"/>
    </location>
</feature>
<gene>
    <name evidence="3" type="ORF">E2C01_014482</name>
</gene>
<feature type="compositionally biased region" description="Polar residues" evidence="1">
    <location>
        <begin position="116"/>
        <end position="126"/>
    </location>
</feature>
<organism evidence="3 4">
    <name type="scientific">Portunus trituberculatus</name>
    <name type="common">Swimming crab</name>
    <name type="synonym">Neptunus trituberculatus</name>
    <dbReference type="NCBI Taxonomy" id="210409"/>
    <lineage>
        <taxon>Eukaryota</taxon>
        <taxon>Metazoa</taxon>
        <taxon>Ecdysozoa</taxon>
        <taxon>Arthropoda</taxon>
        <taxon>Crustacea</taxon>
        <taxon>Multicrustacea</taxon>
        <taxon>Malacostraca</taxon>
        <taxon>Eumalacostraca</taxon>
        <taxon>Eucarida</taxon>
        <taxon>Decapoda</taxon>
        <taxon>Pleocyemata</taxon>
        <taxon>Brachyura</taxon>
        <taxon>Eubrachyura</taxon>
        <taxon>Portunoidea</taxon>
        <taxon>Portunidae</taxon>
        <taxon>Portuninae</taxon>
        <taxon>Portunus</taxon>
    </lineage>
</organism>
<keyword evidence="4" id="KW-1185">Reference proteome</keyword>
<evidence type="ECO:0000256" key="2">
    <source>
        <dbReference type="SAM" id="Phobius"/>
    </source>
</evidence>
<accession>A0A5B7DIY4</accession>
<reference evidence="3 4" key="1">
    <citation type="submission" date="2019-05" db="EMBL/GenBank/DDBJ databases">
        <title>Another draft genome of Portunus trituberculatus and its Hox gene families provides insights of decapod evolution.</title>
        <authorList>
            <person name="Jeong J.-H."/>
            <person name="Song I."/>
            <person name="Kim S."/>
            <person name="Choi T."/>
            <person name="Kim D."/>
            <person name="Ryu S."/>
            <person name="Kim W."/>
        </authorList>
    </citation>
    <scope>NUCLEOTIDE SEQUENCE [LARGE SCALE GENOMIC DNA]</scope>
    <source>
        <tissue evidence="3">Muscle</tissue>
    </source>
</reference>
<evidence type="ECO:0000313" key="3">
    <source>
        <dbReference type="EMBL" id="MPC21492.1"/>
    </source>
</evidence>
<dbReference type="EMBL" id="VSRR010000983">
    <property type="protein sequence ID" value="MPC21492.1"/>
    <property type="molecule type" value="Genomic_DNA"/>
</dbReference>
<dbReference type="AlphaFoldDB" id="A0A5B7DIY4"/>
<evidence type="ECO:0000313" key="4">
    <source>
        <dbReference type="Proteomes" id="UP000324222"/>
    </source>
</evidence>
<keyword evidence="2" id="KW-0812">Transmembrane</keyword>
<evidence type="ECO:0000256" key="1">
    <source>
        <dbReference type="SAM" id="MobiDB-lite"/>
    </source>
</evidence>
<comment type="caution">
    <text evidence="3">The sequence shown here is derived from an EMBL/GenBank/DDBJ whole genome shotgun (WGS) entry which is preliminary data.</text>
</comment>
<dbReference type="Proteomes" id="UP000324222">
    <property type="component" value="Unassembled WGS sequence"/>
</dbReference>
<proteinExistence type="predicted"/>
<keyword evidence="2" id="KW-0472">Membrane</keyword>
<feature type="region of interest" description="Disordered" evidence="1">
    <location>
        <begin position="101"/>
        <end position="126"/>
    </location>
</feature>
<protein>
    <submittedName>
        <fullName evidence="3">Uncharacterized protein</fullName>
    </submittedName>
</protein>
<keyword evidence="2" id="KW-1133">Transmembrane helix</keyword>
<sequence length="126" mass="13800">MLLKYLDHISLAHALLTNVHVKYAVAANVPVTLSKKCDRAECDREPIAAKFGNLTLLVALILGLFACVHVKISLNRQITISRRGGFLLARGGLRKPFVRVSSSTAGRTGRGEKGQNIYSTQHDVVY</sequence>